<accession>A0ABY8MK93</accession>
<sequence>MASSLQLEMKSDVEITNMGAVVRLAAEAGPTKAEALASKGHVRISIPAGATRKISINRHYTTNFDDGLTLADLLTPATDYKLYLYFPDIASNTELTGLSIRDNMAEVSFTTASLPAEGDTKWLSSNDGKCVASLDAYYFMQEQTGTAVCYFYLNFDPPFIEASVQNSRGTFDNLGTYSANVWTPSAILDSAYGLISGYTSNTTNHYAYWIGKDKMQSIENQIRVSITNQAGLSTLLFIPVTRH</sequence>
<evidence type="ECO:0000313" key="2">
    <source>
        <dbReference type="Proteomes" id="UP001228690"/>
    </source>
</evidence>
<organism evidence="1 2">
    <name type="scientific">Candidatus Haliotispira prima</name>
    <dbReference type="NCBI Taxonomy" id="3034016"/>
    <lineage>
        <taxon>Bacteria</taxon>
        <taxon>Pseudomonadati</taxon>
        <taxon>Spirochaetota</taxon>
        <taxon>Spirochaetia</taxon>
        <taxon>Spirochaetales</taxon>
        <taxon>Spirochaetaceae</taxon>
        <taxon>Candidatus Haliotispira</taxon>
    </lineage>
</organism>
<gene>
    <name evidence="1" type="ORF">P0082_05030</name>
</gene>
<keyword evidence="2" id="KW-1185">Reference proteome</keyword>
<dbReference type="RefSeq" id="WP_326928434.1">
    <property type="nucleotide sequence ID" value="NZ_CP123443.1"/>
</dbReference>
<name>A0ABY8MK93_9SPIO</name>
<proteinExistence type="predicted"/>
<evidence type="ECO:0000313" key="1">
    <source>
        <dbReference type="EMBL" id="WGK70226.1"/>
    </source>
</evidence>
<reference evidence="1 2" key="1">
    <citation type="submission" date="2023-04" db="EMBL/GenBank/DDBJ databases">
        <title>Spirochaete genome identified in red abalone sample constitutes a novel genus.</title>
        <authorList>
            <person name="Sharma S.P."/>
            <person name="Purcell C.M."/>
            <person name="Hyde J.R."/>
            <person name="Severin A.J."/>
        </authorList>
    </citation>
    <scope>NUCLEOTIDE SEQUENCE [LARGE SCALE GENOMIC DNA]</scope>
    <source>
        <strain evidence="1 2">SP-2023</strain>
    </source>
</reference>
<dbReference type="Proteomes" id="UP001228690">
    <property type="component" value="Chromosome"/>
</dbReference>
<dbReference type="EMBL" id="CP123443">
    <property type="protein sequence ID" value="WGK70226.1"/>
    <property type="molecule type" value="Genomic_DNA"/>
</dbReference>
<protein>
    <submittedName>
        <fullName evidence="1">Uncharacterized protein</fullName>
    </submittedName>
</protein>